<comment type="catalytic activity">
    <reaction evidence="13 14">
        <text>a fatty acyl-[ACP] + malonyl-[ACP] + H(+) = a 3-oxoacyl-[ACP] + holo-[ACP] + CO2</text>
        <dbReference type="Rhea" id="RHEA:22836"/>
        <dbReference type="Rhea" id="RHEA-COMP:9623"/>
        <dbReference type="Rhea" id="RHEA-COMP:9685"/>
        <dbReference type="Rhea" id="RHEA-COMP:9916"/>
        <dbReference type="Rhea" id="RHEA-COMP:14125"/>
        <dbReference type="ChEBI" id="CHEBI:15378"/>
        <dbReference type="ChEBI" id="CHEBI:16526"/>
        <dbReference type="ChEBI" id="CHEBI:64479"/>
        <dbReference type="ChEBI" id="CHEBI:78449"/>
        <dbReference type="ChEBI" id="CHEBI:78776"/>
        <dbReference type="ChEBI" id="CHEBI:138651"/>
    </reaction>
</comment>
<evidence type="ECO:0000256" key="8">
    <source>
        <dbReference type="ARBA" id="ARBA00023098"/>
    </source>
</evidence>
<keyword evidence="9 14" id="KW-0275">Fatty acid biosynthesis</keyword>
<comment type="caution">
    <text evidence="17">The sequence shown here is derived from an EMBL/GenBank/DDBJ whole genome shotgun (WGS) entry which is preliminary data.</text>
</comment>
<dbReference type="InterPro" id="IPR017568">
    <property type="entry name" value="3-oxoacyl-ACP_synth-2"/>
</dbReference>
<dbReference type="Pfam" id="PF02801">
    <property type="entry name" value="Ketoacyl-synt_C"/>
    <property type="match status" value="1"/>
</dbReference>
<evidence type="ECO:0000256" key="5">
    <source>
        <dbReference type="ARBA" id="ARBA00022516"/>
    </source>
</evidence>
<dbReference type="Gene3D" id="3.40.47.10">
    <property type="match status" value="1"/>
</dbReference>
<evidence type="ECO:0000256" key="10">
    <source>
        <dbReference type="ARBA" id="ARBA00023315"/>
    </source>
</evidence>
<proteinExistence type="inferred from homology"/>
<dbReference type="RefSeq" id="WP_354366901.1">
    <property type="nucleotide sequence ID" value="NZ_JBEPMA010000002.1"/>
</dbReference>
<dbReference type="NCBIfam" id="NF005589">
    <property type="entry name" value="PRK07314.1"/>
    <property type="match status" value="1"/>
</dbReference>
<reference evidence="17 18" key="1">
    <citation type="submission" date="2024-06" db="EMBL/GenBank/DDBJ databases">
        <title>Genomic Encyclopedia of Type Strains, Phase IV (KMG-IV): sequencing the most valuable type-strain genomes for metagenomic binning, comparative biology and taxonomic classification.</title>
        <authorList>
            <person name="Goeker M."/>
        </authorList>
    </citation>
    <scope>NUCLEOTIDE SEQUENCE [LARGE SCALE GENOMIC DNA]</scope>
    <source>
        <strain evidence="17 18">DSM 21460</strain>
    </source>
</reference>
<dbReference type="InterPro" id="IPR020841">
    <property type="entry name" value="PKS_Beta-ketoAc_synthase_dom"/>
</dbReference>
<keyword evidence="6 14" id="KW-0808">Transferase</keyword>
<keyword evidence="10 14" id="KW-0012">Acyltransferase</keyword>
<dbReference type="PIRSF" id="PIRSF000447">
    <property type="entry name" value="KAS_II"/>
    <property type="match status" value="1"/>
</dbReference>
<evidence type="ECO:0000256" key="13">
    <source>
        <dbReference type="ARBA" id="ARBA00047659"/>
    </source>
</evidence>
<evidence type="ECO:0000313" key="18">
    <source>
        <dbReference type="Proteomes" id="UP001549162"/>
    </source>
</evidence>
<dbReference type="InterPro" id="IPR016039">
    <property type="entry name" value="Thiolase-like"/>
</dbReference>
<keyword evidence="18" id="KW-1185">Reference proteome</keyword>
<dbReference type="PANTHER" id="PTHR11712:SF336">
    <property type="entry name" value="3-OXOACYL-[ACYL-CARRIER-PROTEIN] SYNTHASE, MITOCHONDRIAL"/>
    <property type="match status" value="1"/>
</dbReference>
<keyword evidence="5 14" id="KW-0444">Lipid biosynthesis</keyword>
<dbReference type="Pfam" id="PF00109">
    <property type="entry name" value="ketoacyl-synt"/>
    <property type="match status" value="1"/>
</dbReference>
<sequence>MRVVITGFGFITPLGDTKEEIIDAMKNSKCSISKIKSYDIINREVQLASEIDDSFIENEFDKKDLRRLDRVNQLGLIAAKRAAKNAKLSAEEIKNCRSGVYVSSGIGGIDTIEKEHNRGLNRGFDKISPYFIPKAIVNLTAANIAMELKAYGACLSPVTACSSSTNAIGEAYRAIKHGYEDIIFAGGSEASITELGVGGFTSMKALSTSKDSTRASIPFDKDRNGFVMGEGAGILVLESFEHATKRGANILAEIVGYATNCDAFHITSPAPNGEFAALAMKNAIYDADISPENIDYINAHGTSTELNDKFETSAIKKVFKNRNVKVSSTKSQIGHLLGASGAVETIFSICAMNENFLPPLVNYKNKDEDCDLNFALEPEDYNINYFIKNSLGFGGHNASIVIKRYSDDN</sequence>
<evidence type="ECO:0000256" key="2">
    <source>
        <dbReference type="ARBA" id="ARBA00008467"/>
    </source>
</evidence>
<dbReference type="Proteomes" id="UP001549162">
    <property type="component" value="Unassembled WGS sequence"/>
</dbReference>
<accession>A0ABV2JAG8</accession>
<keyword evidence="7" id="KW-0276">Fatty acid metabolism</keyword>
<dbReference type="GO" id="GO:0004315">
    <property type="term" value="F:3-oxoacyl-[acyl-carrier-protein] synthase activity"/>
    <property type="evidence" value="ECO:0007669"/>
    <property type="project" value="UniProtKB-EC"/>
</dbReference>
<evidence type="ECO:0000256" key="1">
    <source>
        <dbReference type="ARBA" id="ARBA00005194"/>
    </source>
</evidence>
<dbReference type="NCBIfam" id="TIGR03150">
    <property type="entry name" value="fabF"/>
    <property type="match status" value="1"/>
</dbReference>
<dbReference type="SMART" id="SM00825">
    <property type="entry name" value="PKS_KS"/>
    <property type="match status" value="1"/>
</dbReference>
<evidence type="ECO:0000256" key="3">
    <source>
        <dbReference type="ARBA" id="ARBA00012356"/>
    </source>
</evidence>
<dbReference type="InterPro" id="IPR014030">
    <property type="entry name" value="Ketoacyl_synth_N"/>
</dbReference>
<dbReference type="SUPFAM" id="SSF53901">
    <property type="entry name" value="Thiolase-like"/>
    <property type="match status" value="2"/>
</dbReference>
<comment type="similarity">
    <text evidence="2 14 15">Belongs to the thiolase-like superfamily. Beta-ketoacyl-ACP synthases family.</text>
</comment>
<organism evidence="17 18">
    <name type="scientific">Peptoniphilus olsenii</name>
    <dbReference type="NCBI Taxonomy" id="411570"/>
    <lineage>
        <taxon>Bacteria</taxon>
        <taxon>Bacillati</taxon>
        <taxon>Bacillota</taxon>
        <taxon>Tissierellia</taxon>
        <taxon>Tissierellales</taxon>
        <taxon>Peptoniphilaceae</taxon>
        <taxon>Peptoniphilus</taxon>
    </lineage>
</organism>
<dbReference type="PANTHER" id="PTHR11712">
    <property type="entry name" value="POLYKETIDE SYNTHASE-RELATED"/>
    <property type="match status" value="1"/>
</dbReference>
<evidence type="ECO:0000256" key="4">
    <source>
        <dbReference type="ARBA" id="ARBA00014657"/>
    </source>
</evidence>
<evidence type="ECO:0000256" key="7">
    <source>
        <dbReference type="ARBA" id="ARBA00022832"/>
    </source>
</evidence>
<evidence type="ECO:0000256" key="12">
    <source>
        <dbReference type="ARBA" id="ARBA00047318"/>
    </source>
</evidence>
<dbReference type="EC" id="2.3.1.179" evidence="3 14"/>
<name>A0ABV2JAG8_9FIRM</name>
<dbReference type="InterPro" id="IPR000794">
    <property type="entry name" value="Beta-ketoacyl_synthase"/>
</dbReference>
<evidence type="ECO:0000256" key="14">
    <source>
        <dbReference type="PIRNR" id="PIRNR000447"/>
    </source>
</evidence>
<dbReference type="InterPro" id="IPR014031">
    <property type="entry name" value="Ketoacyl_synth_C"/>
</dbReference>
<evidence type="ECO:0000256" key="6">
    <source>
        <dbReference type="ARBA" id="ARBA00022679"/>
    </source>
</evidence>
<evidence type="ECO:0000256" key="11">
    <source>
        <dbReference type="ARBA" id="ARBA00024006"/>
    </source>
</evidence>
<comment type="function">
    <text evidence="11 14">Involved in the type II fatty acid elongation cycle. Catalyzes the elongation of a wide range of acyl-ACP by the addition of two carbons from malonyl-ACP to an acyl acceptor. Can efficiently catalyze the conversion of palmitoleoyl-ACP (cis-hexadec-9-enoyl-ACP) to cis-vaccenoyl-ACP (cis-octadec-11-enoyl-ACP), an essential step in the thermal regulation of fatty acid composition.</text>
</comment>
<evidence type="ECO:0000259" key="16">
    <source>
        <dbReference type="PROSITE" id="PS52004"/>
    </source>
</evidence>
<dbReference type="PROSITE" id="PS52004">
    <property type="entry name" value="KS3_2"/>
    <property type="match status" value="1"/>
</dbReference>
<evidence type="ECO:0000256" key="9">
    <source>
        <dbReference type="ARBA" id="ARBA00023160"/>
    </source>
</evidence>
<protein>
    <recommendedName>
        <fullName evidence="4 14">3-oxoacyl-[acyl-carrier-protein] synthase 2</fullName>
        <ecNumber evidence="3 14">2.3.1.179</ecNumber>
    </recommendedName>
</protein>
<evidence type="ECO:0000313" key="17">
    <source>
        <dbReference type="EMBL" id="MET3616895.1"/>
    </source>
</evidence>
<gene>
    <name evidence="17" type="ORF">ABID14_000520</name>
</gene>
<comment type="pathway">
    <text evidence="1 14">Lipid metabolism; fatty acid biosynthesis.</text>
</comment>
<evidence type="ECO:0000256" key="15">
    <source>
        <dbReference type="RuleBase" id="RU003694"/>
    </source>
</evidence>
<dbReference type="CDD" id="cd00834">
    <property type="entry name" value="KAS_I_II"/>
    <property type="match status" value="1"/>
</dbReference>
<comment type="catalytic activity">
    <reaction evidence="12 14">
        <text>(9Z)-hexadecenoyl-[ACP] + malonyl-[ACP] + H(+) = 3-oxo-(11Z)-octadecenoyl-[ACP] + holo-[ACP] + CO2</text>
        <dbReference type="Rhea" id="RHEA:55040"/>
        <dbReference type="Rhea" id="RHEA-COMP:9623"/>
        <dbReference type="Rhea" id="RHEA-COMP:9685"/>
        <dbReference type="Rhea" id="RHEA-COMP:10800"/>
        <dbReference type="Rhea" id="RHEA-COMP:14074"/>
        <dbReference type="ChEBI" id="CHEBI:15378"/>
        <dbReference type="ChEBI" id="CHEBI:16526"/>
        <dbReference type="ChEBI" id="CHEBI:64479"/>
        <dbReference type="ChEBI" id="CHEBI:78449"/>
        <dbReference type="ChEBI" id="CHEBI:83989"/>
        <dbReference type="ChEBI" id="CHEBI:138538"/>
        <dbReference type="EC" id="2.3.1.179"/>
    </reaction>
</comment>
<feature type="domain" description="Ketosynthase family 3 (KS3)" evidence="16">
    <location>
        <begin position="1"/>
        <end position="404"/>
    </location>
</feature>
<dbReference type="EMBL" id="JBEPMA010000002">
    <property type="protein sequence ID" value="MET3616895.1"/>
    <property type="molecule type" value="Genomic_DNA"/>
</dbReference>
<keyword evidence="8" id="KW-0443">Lipid metabolism</keyword>